<accession>A0AAF0DHW8</accession>
<dbReference type="Proteomes" id="UP001219355">
    <property type="component" value="Chromosome 2"/>
</dbReference>
<organism evidence="2 3">
    <name type="scientific">Emydomyces testavorans</name>
    <dbReference type="NCBI Taxonomy" id="2070801"/>
    <lineage>
        <taxon>Eukaryota</taxon>
        <taxon>Fungi</taxon>
        <taxon>Dikarya</taxon>
        <taxon>Ascomycota</taxon>
        <taxon>Pezizomycotina</taxon>
        <taxon>Eurotiomycetes</taxon>
        <taxon>Eurotiomycetidae</taxon>
        <taxon>Onygenales</taxon>
        <taxon>Nannizziopsiaceae</taxon>
        <taxon>Emydomyces</taxon>
    </lineage>
</organism>
<sequence length="384" mass="42974">MATSLTPRCYAVSSLQLRNRAVISLGAAREFSSTSTRCDESTNDSPNHPSNTGFDQTARRQNTKSLLREVFTKSSPPSSNRPLFRSFKPQSTPGPVDARSLAANVPPDGPNKGVIRRVPLSFRNLPQRGRLGRGNANQNLLAAANALSRNARRRPGQNRPQRKTGRSHRRRNGWDDDGGNVHASIQEYEDEKAEKARRKPERYNPDPYNVEKLKPTWPTLPMGEGNNVIANAGSVTEKLNWMGDRYLGSYDPPHELAKRMIEGKRVFFQSDEEKAEVLEIAQKMVNERAQKLTERKGQVVEPEKVSFEVVADHERMGLVRTLVKGEYDQPLVNEQKAGKSPIASHVLRNLTNNGTYQTVQAEKFLEKFLKGLPARLTNQKTGAA</sequence>
<gene>
    <name evidence="2" type="ORF">PRK78_003987</name>
</gene>
<reference evidence="2" key="1">
    <citation type="submission" date="2023-03" db="EMBL/GenBank/DDBJ databases">
        <title>Emydomyces testavorans Genome Sequence.</title>
        <authorList>
            <person name="Hoyer L."/>
        </authorList>
    </citation>
    <scope>NUCLEOTIDE SEQUENCE</scope>
    <source>
        <strain evidence="2">16-2883</strain>
    </source>
</reference>
<evidence type="ECO:0000313" key="2">
    <source>
        <dbReference type="EMBL" id="WEW58519.1"/>
    </source>
</evidence>
<evidence type="ECO:0000313" key="3">
    <source>
        <dbReference type="Proteomes" id="UP001219355"/>
    </source>
</evidence>
<feature type="compositionally biased region" description="Basic and acidic residues" evidence="1">
    <location>
        <begin position="201"/>
        <end position="214"/>
    </location>
</feature>
<feature type="compositionally biased region" description="Basic residues" evidence="1">
    <location>
        <begin position="150"/>
        <end position="171"/>
    </location>
</feature>
<feature type="region of interest" description="Disordered" evidence="1">
    <location>
        <begin position="32"/>
        <end position="120"/>
    </location>
</feature>
<name>A0AAF0DHW8_9EURO</name>
<dbReference type="AlphaFoldDB" id="A0AAF0DHW8"/>
<feature type="compositionally biased region" description="Polar residues" evidence="1">
    <location>
        <begin position="43"/>
        <end position="65"/>
    </location>
</feature>
<dbReference type="EMBL" id="CP120628">
    <property type="protein sequence ID" value="WEW58519.1"/>
    <property type="molecule type" value="Genomic_DNA"/>
</dbReference>
<evidence type="ECO:0000256" key="1">
    <source>
        <dbReference type="SAM" id="MobiDB-lite"/>
    </source>
</evidence>
<protein>
    <submittedName>
        <fullName evidence="2">Uncharacterized protein</fullName>
    </submittedName>
</protein>
<feature type="compositionally biased region" description="Polar residues" evidence="1">
    <location>
        <begin position="72"/>
        <end position="81"/>
    </location>
</feature>
<keyword evidence="3" id="KW-1185">Reference proteome</keyword>
<proteinExistence type="predicted"/>
<feature type="region of interest" description="Disordered" evidence="1">
    <location>
        <begin position="146"/>
        <end position="216"/>
    </location>
</feature>